<evidence type="ECO:0000313" key="2">
    <source>
        <dbReference type="EMBL" id="WUN89858.1"/>
    </source>
</evidence>
<dbReference type="GeneID" id="93765131"/>
<keyword evidence="3" id="KW-1185">Reference proteome</keyword>
<sequence>MGAQVIRRRQCPTWSKPEIGLQCQRRAQHDGPHQASFSDGSPSHFVWKDGDNRFGYEVRRGTVRYRPDGTPSLAYRLGEWTASVLFFGVFGTLMWVMCSPVAAVAYCLVVVLLSVQRPRFVDVGRFTVGVFLVPRRNYPPFFAIGFAWYGPKPDAGRSVLQVTIGRGSLMVCALVPRAEWAEFQRRRAKRETRQKDSAQ</sequence>
<accession>A0ABZ1R4I4</accession>
<gene>
    <name evidence="2" type="ORF">OHT53_29135</name>
</gene>
<dbReference type="RefSeq" id="WP_328736593.1">
    <property type="nucleotide sequence ID" value="NZ_CP108038.1"/>
</dbReference>
<dbReference type="Proteomes" id="UP001432071">
    <property type="component" value="Chromosome"/>
</dbReference>
<evidence type="ECO:0000313" key="3">
    <source>
        <dbReference type="Proteomes" id="UP001432071"/>
    </source>
</evidence>
<reference evidence="2" key="1">
    <citation type="submission" date="2022-10" db="EMBL/GenBank/DDBJ databases">
        <title>The complete genomes of actinobacterial strains from the NBC collection.</title>
        <authorList>
            <person name="Joergensen T.S."/>
            <person name="Alvarez Arevalo M."/>
            <person name="Sterndorff E.B."/>
            <person name="Faurdal D."/>
            <person name="Vuksanovic O."/>
            <person name="Mourched A.-S."/>
            <person name="Charusanti P."/>
            <person name="Shaw S."/>
            <person name="Blin K."/>
            <person name="Weber T."/>
        </authorList>
    </citation>
    <scope>NUCLEOTIDE SEQUENCE</scope>
    <source>
        <strain evidence="2">NBC_00302</strain>
    </source>
</reference>
<proteinExistence type="predicted"/>
<keyword evidence="1" id="KW-1133">Transmembrane helix</keyword>
<keyword evidence="1" id="KW-0472">Membrane</keyword>
<name>A0ABZ1R4I4_9ACTN</name>
<organism evidence="2 3">
    <name type="scientific">Streptomyces bobili</name>
    <dbReference type="NCBI Taxonomy" id="67280"/>
    <lineage>
        <taxon>Bacteria</taxon>
        <taxon>Bacillati</taxon>
        <taxon>Actinomycetota</taxon>
        <taxon>Actinomycetes</taxon>
        <taxon>Kitasatosporales</taxon>
        <taxon>Streptomycetaceae</taxon>
        <taxon>Streptomyces</taxon>
    </lineage>
</organism>
<keyword evidence="1" id="KW-0812">Transmembrane</keyword>
<feature type="transmembrane region" description="Helical" evidence="1">
    <location>
        <begin position="85"/>
        <end position="115"/>
    </location>
</feature>
<protein>
    <submittedName>
        <fullName evidence="2">Uncharacterized protein</fullName>
    </submittedName>
</protein>
<dbReference type="EMBL" id="CP108038">
    <property type="protein sequence ID" value="WUN89858.1"/>
    <property type="molecule type" value="Genomic_DNA"/>
</dbReference>
<evidence type="ECO:0000256" key="1">
    <source>
        <dbReference type="SAM" id="Phobius"/>
    </source>
</evidence>